<organism evidence="2 3">
    <name type="scientific">Phytophthora fragariaefolia</name>
    <dbReference type="NCBI Taxonomy" id="1490495"/>
    <lineage>
        <taxon>Eukaryota</taxon>
        <taxon>Sar</taxon>
        <taxon>Stramenopiles</taxon>
        <taxon>Oomycota</taxon>
        <taxon>Peronosporomycetes</taxon>
        <taxon>Peronosporales</taxon>
        <taxon>Peronosporaceae</taxon>
        <taxon>Phytophthora</taxon>
    </lineage>
</organism>
<reference evidence="2" key="1">
    <citation type="submission" date="2023-04" db="EMBL/GenBank/DDBJ databases">
        <title>Phytophthora fragariaefolia NBRC 109709.</title>
        <authorList>
            <person name="Ichikawa N."/>
            <person name="Sato H."/>
            <person name="Tonouchi N."/>
        </authorList>
    </citation>
    <scope>NUCLEOTIDE SEQUENCE</scope>
    <source>
        <strain evidence="2">NBRC 109709</strain>
    </source>
</reference>
<comment type="caution">
    <text evidence="2">The sequence shown here is derived from an EMBL/GenBank/DDBJ whole genome shotgun (WGS) entry which is preliminary data.</text>
</comment>
<accession>A0A9W6XK52</accession>
<evidence type="ECO:0000313" key="3">
    <source>
        <dbReference type="Proteomes" id="UP001165121"/>
    </source>
</evidence>
<evidence type="ECO:0000313" key="2">
    <source>
        <dbReference type="EMBL" id="GMF41089.1"/>
    </source>
</evidence>
<proteinExistence type="predicted"/>
<dbReference type="AlphaFoldDB" id="A0A9W6XK52"/>
<gene>
    <name evidence="2" type="ORF">Pfra01_001286200</name>
</gene>
<evidence type="ECO:0000256" key="1">
    <source>
        <dbReference type="SAM" id="MobiDB-lite"/>
    </source>
</evidence>
<feature type="region of interest" description="Disordered" evidence="1">
    <location>
        <begin position="65"/>
        <end position="111"/>
    </location>
</feature>
<protein>
    <submittedName>
        <fullName evidence="2">Unnamed protein product</fullName>
    </submittedName>
</protein>
<sequence>MLRDCSLTTSATINQGLDGEKMIWVTSNELGLWRPDIMDTPRSNHLGMMITTAIPGMIAAPILTCDRGADPNDDRNINSENDHDTDSKDDHNDDPDCDHDTDPSSDRDADP</sequence>
<dbReference type="EMBL" id="BSXT01001305">
    <property type="protein sequence ID" value="GMF41089.1"/>
    <property type="molecule type" value="Genomic_DNA"/>
</dbReference>
<name>A0A9W6XK52_9STRA</name>
<keyword evidence="3" id="KW-1185">Reference proteome</keyword>
<feature type="compositionally biased region" description="Basic and acidic residues" evidence="1">
    <location>
        <begin position="67"/>
        <end position="91"/>
    </location>
</feature>
<feature type="compositionally biased region" description="Basic and acidic residues" evidence="1">
    <location>
        <begin position="98"/>
        <end position="111"/>
    </location>
</feature>
<dbReference type="Proteomes" id="UP001165121">
    <property type="component" value="Unassembled WGS sequence"/>
</dbReference>